<gene>
    <name evidence="1" type="ORF">QBA35_42150</name>
</gene>
<evidence type="ECO:0000313" key="1">
    <source>
        <dbReference type="EMBL" id="MEH0639729.1"/>
    </source>
</evidence>
<name>A0ABU8B1B1_9ACTN</name>
<reference evidence="1" key="1">
    <citation type="submission" date="2023-04" db="EMBL/GenBank/DDBJ databases">
        <title>Genomic diversity of scab-causing Streptomyces spp. in the province of Quebec, Canada.</title>
        <authorList>
            <person name="Biessy A."/>
            <person name="Cadieux M."/>
            <person name="Ciotola M."/>
            <person name="Filion M."/>
        </authorList>
    </citation>
    <scope>NUCLEOTIDE SEQUENCE</scope>
    <source>
        <strain evidence="1">B21-115</strain>
    </source>
</reference>
<evidence type="ECO:0000313" key="2">
    <source>
        <dbReference type="Proteomes" id="UP001310290"/>
    </source>
</evidence>
<comment type="caution">
    <text evidence="1">The sequence shown here is derived from an EMBL/GenBank/DDBJ whole genome shotgun (WGS) entry which is preliminary data.</text>
</comment>
<proteinExistence type="predicted"/>
<protein>
    <submittedName>
        <fullName evidence="1">Uncharacterized protein</fullName>
    </submittedName>
</protein>
<dbReference type="EMBL" id="JARULZ010000003">
    <property type="protein sequence ID" value="MEH0639729.1"/>
    <property type="molecule type" value="Genomic_DNA"/>
</dbReference>
<organism evidence="1 2">
    <name type="scientific">Streptomyces bottropensis</name>
    <dbReference type="NCBI Taxonomy" id="42235"/>
    <lineage>
        <taxon>Bacteria</taxon>
        <taxon>Bacillati</taxon>
        <taxon>Actinomycetota</taxon>
        <taxon>Actinomycetes</taxon>
        <taxon>Kitasatosporales</taxon>
        <taxon>Streptomycetaceae</taxon>
        <taxon>Streptomyces</taxon>
    </lineage>
</organism>
<dbReference type="RefSeq" id="WP_334662053.1">
    <property type="nucleotide sequence ID" value="NZ_JARULZ010000003.1"/>
</dbReference>
<accession>A0ABU8B1B1</accession>
<sequence>MNEELLHGDPCPLCRRPLTLRTTVEVRSNQPHRTRTARVPHCNSCAREMARAPEWPEMMRALYES</sequence>
<keyword evidence="2" id="KW-1185">Reference proteome</keyword>
<dbReference type="Proteomes" id="UP001310290">
    <property type="component" value="Unassembled WGS sequence"/>
</dbReference>